<comment type="similarity">
    <text evidence="3 10">Belongs to the PIGX family.</text>
</comment>
<keyword evidence="7 10" id="KW-1133">Transmembrane helix</keyword>
<evidence type="ECO:0000313" key="12">
    <source>
        <dbReference type="WBParaSite" id="sdigi.contig115.g4636.t1"/>
    </source>
</evidence>
<evidence type="ECO:0000256" key="8">
    <source>
        <dbReference type="ARBA" id="ARBA00023136"/>
    </source>
</evidence>
<evidence type="ECO:0000256" key="3">
    <source>
        <dbReference type="ARBA" id="ARBA00010345"/>
    </source>
</evidence>
<keyword evidence="6 10" id="KW-0256">Endoplasmic reticulum</keyword>
<keyword evidence="8 10" id="KW-0472">Membrane</keyword>
<keyword evidence="11" id="KW-1185">Reference proteome</keyword>
<dbReference type="InterPro" id="IPR040039">
    <property type="entry name" value="PIGX"/>
</dbReference>
<dbReference type="Proteomes" id="UP000887581">
    <property type="component" value="Unplaced"/>
</dbReference>
<dbReference type="PANTHER" id="PTHR28650">
    <property type="entry name" value="PHOSPHATIDYLINOSITOL-GLYCAN BIOSYNTHESIS CLASS X PROTEIN"/>
    <property type="match status" value="1"/>
</dbReference>
<dbReference type="GO" id="GO:0005789">
    <property type="term" value="C:endoplasmic reticulum membrane"/>
    <property type="evidence" value="ECO:0007669"/>
    <property type="project" value="UniProtKB-SubCell"/>
</dbReference>
<evidence type="ECO:0000256" key="6">
    <source>
        <dbReference type="ARBA" id="ARBA00022824"/>
    </source>
</evidence>
<protein>
    <recommendedName>
        <fullName evidence="10">Phosphatidylinositol-glycan biosynthesis class X protein</fullName>
    </recommendedName>
</protein>
<name>A0A915PHN0_9BILA</name>
<evidence type="ECO:0000256" key="4">
    <source>
        <dbReference type="ARBA" id="ARBA00022502"/>
    </source>
</evidence>
<comment type="function">
    <text evidence="10">Stabilizing subunit of the glycosylphosphatidylinositol-mannosyltransferase I complex which catalyzes the transfer of the first mannose, via an alpha-1,4 bond from a dolichol-phosphate-mannose (Dol-P-Man) to the glucosaminyl acyl phosphatidylinositol (GlcN-(acyl)PI) intermediate to generate alpha-D-Man-(1-&gt;4)-alpha-D-GlcN-(1-&gt;6)-(1-radyl,2-acyl-sn-glycero-3-phospho)-2-acyl-inositol and participates in the sixth step of the glycosylphosphatidylinositol-anchor biosynthesis. Probably acts by stabilizing the mannosyltransferase PIGM.</text>
</comment>
<organism evidence="11 12">
    <name type="scientific">Setaria digitata</name>
    <dbReference type="NCBI Taxonomy" id="48799"/>
    <lineage>
        <taxon>Eukaryota</taxon>
        <taxon>Metazoa</taxon>
        <taxon>Ecdysozoa</taxon>
        <taxon>Nematoda</taxon>
        <taxon>Chromadorea</taxon>
        <taxon>Rhabditida</taxon>
        <taxon>Spirurina</taxon>
        <taxon>Spiruromorpha</taxon>
        <taxon>Filarioidea</taxon>
        <taxon>Setariidae</taxon>
        <taxon>Setaria</taxon>
    </lineage>
</organism>
<comment type="pathway">
    <text evidence="2 10">Glycolipid biosynthesis; glycosylphosphatidylinositol-anchor biosynthesis.</text>
</comment>
<reference evidence="12" key="1">
    <citation type="submission" date="2022-11" db="UniProtKB">
        <authorList>
            <consortium name="WormBaseParasite"/>
        </authorList>
    </citation>
    <scope>IDENTIFICATION</scope>
</reference>
<sequence>MDCLIGYKFTIPAGAFIDFDSMKEYRTHTYAKASFDVEASREKSESTPLYVCSKRGLRKNFVYKEHFELPIHLRYHAATGIVAVVTISAPQLLLRCTENSTLLTSYCMKHLIKAPCDCSNDSNCEWLMMPLLEYNTVQFKIPTGNASSLKFVSFITVFVVICCTVTIIVATIKEAPKIKTE</sequence>
<dbReference type="Pfam" id="PF08320">
    <property type="entry name" value="PIG-X"/>
    <property type="match status" value="1"/>
</dbReference>
<dbReference type="WBParaSite" id="sdigi.contig115.g4636.t1">
    <property type="protein sequence ID" value="sdigi.contig115.g4636.t1"/>
    <property type="gene ID" value="sdigi.contig115.g4636"/>
</dbReference>
<dbReference type="AlphaFoldDB" id="A0A915PHN0"/>
<dbReference type="GO" id="GO:0006506">
    <property type="term" value="P:GPI anchor biosynthetic process"/>
    <property type="evidence" value="ECO:0007669"/>
    <property type="project" value="UniProtKB-KW"/>
</dbReference>
<comment type="subcellular location">
    <subcellularLocation>
        <location evidence="1 10">Endoplasmic reticulum membrane</location>
        <topology evidence="1 10">Single-pass membrane protein</topology>
    </subcellularLocation>
</comment>
<keyword evidence="4 10" id="KW-0337">GPI-anchor biosynthesis</keyword>
<evidence type="ECO:0000256" key="1">
    <source>
        <dbReference type="ARBA" id="ARBA00004389"/>
    </source>
</evidence>
<evidence type="ECO:0000256" key="5">
    <source>
        <dbReference type="ARBA" id="ARBA00022692"/>
    </source>
</evidence>
<evidence type="ECO:0000256" key="2">
    <source>
        <dbReference type="ARBA" id="ARBA00004687"/>
    </source>
</evidence>
<keyword evidence="5 10" id="KW-0812">Transmembrane</keyword>
<keyword evidence="9" id="KW-0325">Glycoprotein</keyword>
<evidence type="ECO:0000313" key="11">
    <source>
        <dbReference type="Proteomes" id="UP000887581"/>
    </source>
</evidence>
<feature type="transmembrane region" description="Helical" evidence="10">
    <location>
        <begin position="151"/>
        <end position="172"/>
    </location>
</feature>
<dbReference type="PANTHER" id="PTHR28650:SF1">
    <property type="entry name" value="PHOSPHATIDYLINOSITOL-GLYCAN BIOSYNTHESIS CLASS X PROTEIN"/>
    <property type="match status" value="1"/>
</dbReference>
<evidence type="ECO:0000256" key="9">
    <source>
        <dbReference type="ARBA" id="ARBA00023180"/>
    </source>
</evidence>
<evidence type="ECO:0000256" key="10">
    <source>
        <dbReference type="RuleBase" id="RU366056"/>
    </source>
</evidence>
<evidence type="ECO:0000256" key="7">
    <source>
        <dbReference type="ARBA" id="ARBA00022989"/>
    </source>
</evidence>
<proteinExistence type="inferred from homology"/>
<dbReference type="InterPro" id="IPR013233">
    <property type="entry name" value="PIG-X/PBN1"/>
</dbReference>
<accession>A0A915PHN0</accession>